<dbReference type="PANTHER" id="PTHR33776:SF3">
    <property type="entry name" value="PHD-TYPE DOMAIN-CONTAINING PROTEIN"/>
    <property type="match status" value="1"/>
</dbReference>
<reference evidence="2 4" key="2">
    <citation type="journal article" date="2013" name="Nature">
        <title>Insights into bilaterian evolution from three spiralian genomes.</title>
        <authorList>
            <person name="Simakov O."/>
            <person name="Marletaz F."/>
            <person name="Cho S.J."/>
            <person name="Edsinger-Gonzales E."/>
            <person name="Havlak P."/>
            <person name="Hellsten U."/>
            <person name="Kuo D.H."/>
            <person name="Larsson T."/>
            <person name="Lv J."/>
            <person name="Arendt D."/>
            <person name="Savage R."/>
            <person name="Osoegawa K."/>
            <person name="de Jong P."/>
            <person name="Grimwood J."/>
            <person name="Chapman J.A."/>
            <person name="Shapiro H."/>
            <person name="Aerts A."/>
            <person name="Otillar R.P."/>
            <person name="Terry A.Y."/>
            <person name="Boore J.L."/>
            <person name="Grigoriev I.V."/>
            <person name="Lindberg D.R."/>
            <person name="Seaver E.C."/>
            <person name="Weisblat D.A."/>
            <person name="Putnam N.H."/>
            <person name="Rokhsar D.S."/>
        </authorList>
    </citation>
    <scope>NUCLEOTIDE SEQUENCE</scope>
</reference>
<sequence length="350" mass="39320">MSKDTRSTTKGIKVGVNSVTCYFCDYVPPAESVHKDILPAMNNCRNLRYICDGCLRSFDGLKTVTKPILDKNDEIELEIKKISEHTTALCKDFCELKQLVVANGDRLNQINSVDNTLDKSFDNFKQQINESWTGIVKQGIDAVKNDVKVVQRTLEVLLFLLCETWHGSPVDPSIQLAMPPGFSFLQMLRPHDSYHGGLIVFFKKMFKARKIEVPVFQTFEAIIVEFSFERRKVFVFGIYRPGSKLVTSLFFGELTSVLEHLFALGDGLIVAGDFNIHIERPGDTHSINLLEIFDSFQLTNVVNEPTHNLGGTLDLVVSTPDIPLSNCRCQATIDNKAVGTLLEPFGYKSF</sequence>
<dbReference type="Proteomes" id="UP000015101">
    <property type="component" value="Unassembled WGS sequence"/>
</dbReference>
<evidence type="ECO:0000313" key="3">
    <source>
        <dbReference type="EnsemblMetazoa" id="HelroP160959"/>
    </source>
</evidence>
<dbReference type="Pfam" id="PF03372">
    <property type="entry name" value="Exo_endo_phos"/>
    <property type="match status" value="1"/>
</dbReference>
<dbReference type="InterPro" id="IPR036691">
    <property type="entry name" value="Endo/exonu/phosph_ase_sf"/>
</dbReference>
<dbReference type="AlphaFoldDB" id="T1EQW9"/>
<organism evidence="3 4">
    <name type="scientific">Helobdella robusta</name>
    <name type="common">Californian leech</name>
    <dbReference type="NCBI Taxonomy" id="6412"/>
    <lineage>
        <taxon>Eukaryota</taxon>
        <taxon>Metazoa</taxon>
        <taxon>Spiralia</taxon>
        <taxon>Lophotrochozoa</taxon>
        <taxon>Annelida</taxon>
        <taxon>Clitellata</taxon>
        <taxon>Hirudinea</taxon>
        <taxon>Rhynchobdellida</taxon>
        <taxon>Glossiphoniidae</taxon>
        <taxon>Helobdella</taxon>
    </lineage>
</organism>
<dbReference type="GeneID" id="20198969"/>
<dbReference type="OrthoDB" id="10072198at2759"/>
<dbReference type="PANTHER" id="PTHR33776">
    <property type="entry name" value="ENDO/EXONUCLEASE/PHOSPHATASE DOMAIN-CONTAINING PROTEIN"/>
    <property type="match status" value="1"/>
</dbReference>
<dbReference type="EMBL" id="KB096742">
    <property type="protein sequence ID" value="ESO01792.1"/>
    <property type="molecule type" value="Genomic_DNA"/>
</dbReference>
<evidence type="ECO:0000313" key="2">
    <source>
        <dbReference type="EMBL" id="ESO01792.1"/>
    </source>
</evidence>
<dbReference type="RefSeq" id="XP_009019200.1">
    <property type="nucleotide sequence ID" value="XM_009020952.1"/>
</dbReference>
<evidence type="ECO:0000313" key="4">
    <source>
        <dbReference type="Proteomes" id="UP000015101"/>
    </source>
</evidence>
<dbReference type="GO" id="GO:0003824">
    <property type="term" value="F:catalytic activity"/>
    <property type="evidence" value="ECO:0007669"/>
    <property type="project" value="InterPro"/>
</dbReference>
<reference evidence="3" key="3">
    <citation type="submission" date="2015-06" db="UniProtKB">
        <authorList>
            <consortium name="EnsemblMetazoa"/>
        </authorList>
    </citation>
    <scope>IDENTIFICATION</scope>
</reference>
<evidence type="ECO:0000259" key="1">
    <source>
        <dbReference type="Pfam" id="PF03372"/>
    </source>
</evidence>
<dbReference type="KEGG" id="hro:HELRODRAFT_160959"/>
<dbReference type="SUPFAM" id="SSF56219">
    <property type="entry name" value="DNase I-like"/>
    <property type="match status" value="1"/>
</dbReference>
<protein>
    <recommendedName>
        <fullName evidence="1">Endonuclease/exonuclease/phosphatase domain-containing protein</fullName>
    </recommendedName>
</protein>
<dbReference type="HOGENOM" id="CLU_792939_0_0_1"/>
<reference evidence="4" key="1">
    <citation type="submission" date="2012-12" db="EMBL/GenBank/DDBJ databases">
        <authorList>
            <person name="Hellsten U."/>
            <person name="Grimwood J."/>
            <person name="Chapman J.A."/>
            <person name="Shapiro H."/>
            <person name="Aerts A."/>
            <person name="Otillar R.P."/>
            <person name="Terry A.Y."/>
            <person name="Boore J.L."/>
            <person name="Simakov O."/>
            <person name="Marletaz F."/>
            <person name="Cho S.-J."/>
            <person name="Edsinger-Gonzales E."/>
            <person name="Havlak P."/>
            <person name="Kuo D.-H."/>
            <person name="Larsson T."/>
            <person name="Lv J."/>
            <person name="Arendt D."/>
            <person name="Savage R."/>
            <person name="Osoegawa K."/>
            <person name="de Jong P."/>
            <person name="Lindberg D.R."/>
            <person name="Seaver E.C."/>
            <person name="Weisblat D.A."/>
            <person name="Putnam N.H."/>
            <person name="Grigoriev I.V."/>
            <person name="Rokhsar D.S."/>
        </authorList>
    </citation>
    <scope>NUCLEOTIDE SEQUENCE</scope>
</reference>
<keyword evidence="4" id="KW-1185">Reference proteome</keyword>
<dbReference type="Gene3D" id="3.60.10.10">
    <property type="entry name" value="Endonuclease/exonuclease/phosphatase"/>
    <property type="match status" value="1"/>
</dbReference>
<dbReference type="CTD" id="20198969"/>
<dbReference type="EMBL" id="AMQM01000716">
    <property type="status" value="NOT_ANNOTATED_CDS"/>
    <property type="molecule type" value="Genomic_DNA"/>
</dbReference>
<dbReference type="EnsemblMetazoa" id="HelroT160959">
    <property type="protein sequence ID" value="HelroP160959"/>
    <property type="gene ID" value="HelroG160959"/>
</dbReference>
<name>T1EQW9_HELRO</name>
<gene>
    <name evidence="3" type="primary">20198969</name>
    <name evidence="2" type="ORF">HELRODRAFT_160959</name>
</gene>
<accession>T1EQW9</accession>
<dbReference type="InterPro" id="IPR005135">
    <property type="entry name" value="Endo/exonuclease/phosphatase"/>
</dbReference>
<proteinExistence type="predicted"/>
<dbReference type="InParanoid" id="T1EQW9"/>
<feature type="domain" description="Endonuclease/exonuclease/phosphatase" evidence="1">
    <location>
        <begin position="158"/>
        <end position="328"/>
    </location>
</feature>